<dbReference type="Proteomes" id="UP000023152">
    <property type="component" value="Unassembled WGS sequence"/>
</dbReference>
<reference evidence="1 2" key="1">
    <citation type="journal article" date="2013" name="Curr. Biol.">
        <title>The Genome of the Foraminiferan Reticulomyxa filosa.</title>
        <authorList>
            <person name="Glockner G."/>
            <person name="Hulsmann N."/>
            <person name="Schleicher M."/>
            <person name="Noegel A.A."/>
            <person name="Eichinger L."/>
            <person name="Gallinger C."/>
            <person name="Pawlowski J."/>
            <person name="Sierra R."/>
            <person name="Euteneuer U."/>
            <person name="Pillet L."/>
            <person name="Moustafa A."/>
            <person name="Platzer M."/>
            <person name="Groth M."/>
            <person name="Szafranski K."/>
            <person name="Schliwa M."/>
        </authorList>
    </citation>
    <scope>NUCLEOTIDE SEQUENCE [LARGE SCALE GENOMIC DNA]</scope>
</reference>
<comment type="caution">
    <text evidence="1">The sequence shown here is derived from an EMBL/GenBank/DDBJ whole genome shotgun (WGS) entry which is preliminary data.</text>
</comment>
<gene>
    <name evidence="1" type="ORF">RFI_05525</name>
</gene>
<dbReference type="AlphaFoldDB" id="X6NZ59"/>
<organism evidence="1 2">
    <name type="scientific">Reticulomyxa filosa</name>
    <dbReference type="NCBI Taxonomy" id="46433"/>
    <lineage>
        <taxon>Eukaryota</taxon>
        <taxon>Sar</taxon>
        <taxon>Rhizaria</taxon>
        <taxon>Retaria</taxon>
        <taxon>Foraminifera</taxon>
        <taxon>Monothalamids</taxon>
        <taxon>Reticulomyxidae</taxon>
        <taxon>Reticulomyxa</taxon>
    </lineage>
</organism>
<accession>X6NZ59</accession>
<protein>
    <submittedName>
        <fullName evidence="1">Uncharacterized protein</fullName>
    </submittedName>
</protein>
<evidence type="ECO:0000313" key="2">
    <source>
        <dbReference type="Proteomes" id="UP000023152"/>
    </source>
</evidence>
<dbReference type="EMBL" id="ASPP01004825">
    <property type="protein sequence ID" value="ETO31595.1"/>
    <property type="molecule type" value="Genomic_DNA"/>
</dbReference>
<proteinExistence type="predicted"/>
<name>X6NZ59_RETFI</name>
<evidence type="ECO:0000313" key="1">
    <source>
        <dbReference type="EMBL" id="ETO31595.1"/>
    </source>
</evidence>
<sequence>MTSFQKKPSSGMNKLEVDNIVLIDGFTRIPKKIWKLIKKRSYSSCNFGDDSDVLSLGIETVDVMINKKRDNNLLAKFELINNYKLNTKNIQIYWQNEKLRENDDNQMVNKYKVVLCINIQ</sequence>
<keyword evidence="2" id="KW-1185">Reference proteome</keyword>